<name>A0A7G1PC08_9ACTN</name>
<dbReference type="SUPFAM" id="SSF53901">
    <property type="entry name" value="Thiolase-like"/>
    <property type="match status" value="3"/>
</dbReference>
<dbReference type="Pfam" id="PF00109">
    <property type="entry name" value="ketoacyl-synt"/>
    <property type="match status" value="2"/>
</dbReference>
<evidence type="ECO:0000256" key="3">
    <source>
        <dbReference type="RuleBase" id="RU003694"/>
    </source>
</evidence>
<dbReference type="Pfam" id="PF02801">
    <property type="entry name" value="Ketoacyl-synt_C"/>
    <property type="match status" value="2"/>
</dbReference>
<accession>A0A7G1PC08</accession>
<evidence type="ECO:0000256" key="4">
    <source>
        <dbReference type="SAM" id="Coils"/>
    </source>
</evidence>
<protein>
    <submittedName>
        <fullName evidence="7">Polyketide synthase</fullName>
    </submittedName>
</protein>
<dbReference type="InterPro" id="IPR016039">
    <property type="entry name" value="Thiolase-like"/>
</dbReference>
<dbReference type="GO" id="GO:0004312">
    <property type="term" value="F:fatty acid synthase activity"/>
    <property type="evidence" value="ECO:0007669"/>
    <property type="project" value="TreeGrafter"/>
</dbReference>
<evidence type="ECO:0000256" key="2">
    <source>
        <dbReference type="ARBA" id="ARBA00023268"/>
    </source>
</evidence>
<dbReference type="Proteomes" id="UP000516444">
    <property type="component" value="Chromosome"/>
</dbReference>
<dbReference type="GO" id="GO:0006633">
    <property type="term" value="P:fatty acid biosynthetic process"/>
    <property type="evidence" value="ECO:0007669"/>
    <property type="project" value="TreeGrafter"/>
</dbReference>
<feature type="region of interest" description="Disordered" evidence="5">
    <location>
        <begin position="410"/>
        <end position="443"/>
    </location>
</feature>
<dbReference type="InterPro" id="IPR014030">
    <property type="entry name" value="Ketoacyl_synth_N"/>
</dbReference>
<keyword evidence="1 3" id="KW-0808">Transferase</keyword>
<keyword evidence="4" id="KW-0175">Coiled coil</keyword>
<reference evidence="7 8" key="1">
    <citation type="journal article" date="2014" name="Int. J. Syst. Evol. Microbiol.">
        <title>Complete genome sequence of Corynebacterium casei LMG S-19264T (=DSM 44701T), isolated from a smear-ripened cheese.</title>
        <authorList>
            <consortium name="US DOE Joint Genome Institute (JGI-PGF)"/>
            <person name="Walter F."/>
            <person name="Albersmeier A."/>
            <person name="Kalinowski J."/>
            <person name="Ruckert C."/>
        </authorList>
    </citation>
    <scope>NUCLEOTIDE SEQUENCE [LARGE SCALE GENOMIC DNA]</scope>
    <source>
        <strain evidence="7 8">JCM 4677</strain>
    </source>
</reference>
<organism evidence="7 8">
    <name type="scientific">Streptomyces aurantiacus</name>
    <dbReference type="NCBI Taxonomy" id="47760"/>
    <lineage>
        <taxon>Bacteria</taxon>
        <taxon>Bacillati</taxon>
        <taxon>Actinomycetota</taxon>
        <taxon>Actinomycetes</taxon>
        <taxon>Kitasatosporales</taxon>
        <taxon>Streptomycetaceae</taxon>
        <taxon>Streptomyces</taxon>
        <taxon>Streptomyces aurantiacus group</taxon>
    </lineage>
</organism>
<dbReference type="Gene3D" id="3.40.47.10">
    <property type="match status" value="2"/>
</dbReference>
<dbReference type="CDD" id="cd00833">
    <property type="entry name" value="PKS"/>
    <property type="match status" value="2"/>
</dbReference>
<feature type="domain" description="Ketosynthase family 3 (KS3)" evidence="6">
    <location>
        <begin position="16"/>
        <end position="462"/>
    </location>
</feature>
<gene>
    <name evidence="7" type="ORF">GCM10017557_78280</name>
</gene>
<dbReference type="PANTHER" id="PTHR43775:SF51">
    <property type="entry name" value="INACTIVE PHENOLPHTHIOCEROL SYNTHESIS POLYKETIDE SYNTHASE TYPE I PKS1-RELATED"/>
    <property type="match status" value="1"/>
</dbReference>
<dbReference type="PROSITE" id="PS52004">
    <property type="entry name" value="KS3_2"/>
    <property type="match status" value="2"/>
</dbReference>
<keyword evidence="8" id="KW-1185">Reference proteome</keyword>
<comment type="similarity">
    <text evidence="3">Belongs to the thiolase-like superfamily. Beta-ketoacyl-ACP synthases family.</text>
</comment>
<feature type="domain" description="Ketosynthase family 3 (KS3)" evidence="6">
    <location>
        <begin position="525"/>
        <end position="984"/>
    </location>
</feature>
<dbReference type="InterPro" id="IPR014031">
    <property type="entry name" value="Ketoacyl_synth_C"/>
</dbReference>
<dbReference type="EMBL" id="AP023440">
    <property type="protein sequence ID" value="BCL32969.1"/>
    <property type="molecule type" value="Genomic_DNA"/>
</dbReference>
<feature type="coiled-coil region" evidence="4">
    <location>
        <begin position="647"/>
        <end position="674"/>
    </location>
</feature>
<keyword evidence="2" id="KW-0511">Multifunctional enzyme</keyword>
<dbReference type="AlphaFoldDB" id="A0A7G1PC08"/>
<evidence type="ECO:0000313" key="7">
    <source>
        <dbReference type="EMBL" id="BCL32969.1"/>
    </source>
</evidence>
<dbReference type="SMART" id="SM00825">
    <property type="entry name" value="PKS_KS"/>
    <property type="match status" value="2"/>
</dbReference>
<sequence length="990" mass="102607">MRSDSAVGRSEYTLSPEPVAIVGIAALYPGVQGPEEYWQLVSEERPDTAASAAAHGRGPGLGISPGLDDMEVDVARFGIPPAQAGSMARMQILMLEAARQCLADAGHPGRPLPVERTDVITGTCFGLDRQHANALRVEASRYAREVERAALSAGADRESAGQAAEELRTLLARRLGGSPHDRVGEMASTIPARIATAFKFHGRTLAMEAADATSYAAVAQAVQHLRGGLSDAALVVAGQRRESPLFATALDAKGLISTVSRPFAADGGGFVLGEGVGALLLKRLSTAVRDGDRIYATILDCSLRHDPRPGPFSSSLSVGLRRSTAADSLRAAAVRPEAIQYVECVGSGVGQEVRAELEALAALHEGAAAGSVAVGSVKDRLGHTFANAGVAAISKVALALHHRRIPPQWEARSPSEFERSGTPLRLPGASGPWPPGDEGRPRRATVHGASLTGTLCHLVLEEHPAPEEHPAGQGHPVREGHDGADRLGRAPAAESVPLTRLPGDGPVARYAVQDSGSASVSPSDGEPIAVVALAGWFADSPDAESFWHAVRSGVSRIGPVPETVLDRDLYYAPGALSLTHSYTDQGGHTTLPAAPPPGLRITSSRYASMDGAQRLALGVAAQLLASDAPHGASAVSGRGLVAVGSNLGLTRERRANAESSLQDLEETVAQLAALNGLSPLQKKSLLTSVREHMGPPDEAVLPDLLDGCLAGGIAALLANEYGLDAVPLAVEAACASSLAALDMAVGALRSRTADFAIAGGVELACNARDMVLCSALGLLSHSRNAPFDAGADGFTPGDGCGLFLLRRYGDALRDGDEILGLIRGVGASNDAKSLIAPDVGGQTRAMERAFAQVDFAPSAVDYLEAHGTGTKVGDRVEIAAVARVYGRAPRARPLEIGSAKSFYGHTFAAAGSAGLLRTLLAMRERTLPPNTNLRTINPALDLAAVPARVSTEPSPWVTGPGQPRRAAVSSFGTGGINYHVLVEEHRGGSR</sequence>
<evidence type="ECO:0000256" key="1">
    <source>
        <dbReference type="ARBA" id="ARBA00022679"/>
    </source>
</evidence>
<proteinExistence type="inferred from homology"/>
<dbReference type="InterPro" id="IPR020841">
    <property type="entry name" value="PKS_Beta-ketoAc_synthase_dom"/>
</dbReference>
<evidence type="ECO:0000256" key="5">
    <source>
        <dbReference type="SAM" id="MobiDB-lite"/>
    </source>
</evidence>
<dbReference type="KEGG" id="sgm:GCM10017557_78280"/>
<dbReference type="InterPro" id="IPR050091">
    <property type="entry name" value="PKS_NRPS_Biosynth_Enz"/>
</dbReference>
<dbReference type="PANTHER" id="PTHR43775">
    <property type="entry name" value="FATTY ACID SYNTHASE"/>
    <property type="match status" value="1"/>
</dbReference>
<evidence type="ECO:0000313" key="8">
    <source>
        <dbReference type="Proteomes" id="UP000516444"/>
    </source>
</evidence>
<evidence type="ECO:0000259" key="6">
    <source>
        <dbReference type="PROSITE" id="PS52004"/>
    </source>
</evidence>